<dbReference type="InterPro" id="IPR025714">
    <property type="entry name" value="Methyltranfer_dom"/>
</dbReference>
<dbReference type="EMBL" id="CAMXCT030000013">
    <property type="protein sequence ID" value="CAL4759781.1"/>
    <property type="molecule type" value="Genomic_DNA"/>
</dbReference>
<dbReference type="Proteomes" id="UP001152797">
    <property type="component" value="Unassembled WGS sequence"/>
</dbReference>
<evidence type="ECO:0000256" key="1">
    <source>
        <dbReference type="SAM" id="MobiDB-lite"/>
    </source>
</evidence>
<feature type="transmembrane region" description="Helical" evidence="2">
    <location>
        <begin position="1273"/>
        <end position="1295"/>
    </location>
</feature>
<dbReference type="Pfam" id="PF13847">
    <property type="entry name" value="Methyltransf_31"/>
    <property type="match status" value="1"/>
</dbReference>
<feature type="compositionally biased region" description="Polar residues" evidence="1">
    <location>
        <begin position="790"/>
        <end position="803"/>
    </location>
</feature>
<dbReference type="Pfam" id="PF10294">
    <property type="entry name" value="Methyltransf_16"/>
    <property type="match status" value="1"/>
</dbReference>
<gene>
    <name evidence="4" type="ORF">C1SCF055_LOCUS1053</name>
</gene>
<keyword evidence="2" id="KW-0472">Membrane</keyword>
<feature type="region of interest" description="Disordered" evidence="1">
    <location>
        <begin position="822"/>
        <end position="843"/>
    </location>
</feature>
<dbReference type="InterPro" id="IPR027417">
    <property type="entry name" value="P-loop_NTPase"/>
</dbReference>
<feature type="compositionally biased region" description="Basic and acidic residues" evidence="1">
    <location>
        <begin position="1997"/>
        <end position="2022"/>
    </location>
</feature>
<reference evidence="4" key="1">
    <citation type="submission" date="2022-10" db="EMBL/GenBank/DDBJ databases">
        <authorList>
            <person name="Chen Y."/>
            <person name="Dougan E. K."/>
            <person name="Chan C."/>
            <person name="Rhodes N."/>
            <person name="Thang M."/>
        </authorList>
    </citation>
    <scope>NUCLEOTIDE SEQUENCE</scope>
</reference>
<feature type="compositionally biased region" description="Low complexity" evidence="1">
    <location>
        <begin position="2023"/>
        <end position="2035"/>
    </location>
</feature>
<dbReference type="InterPro" id="IPR036612">
    <property type="entry name" value="KH_dom_type_1_sf"/>
</dbReference>
<evidence type="ECO:0000256" key="2">
    <source>
        <dbReference type="SAM" id="Phobius"/>
    </source>
</evidence>
<organism evidence="4">
    <name type="scientific">Cladocopium goreaui</name>
    <dbReference type="NCBI Taxonomy" id="2562237"/>
    <lineage>
        <taxon>Eukaryota</taxon>
        <taxon>Sar</taxon>
        <taxon>Alveolata</taxon>
        <taxon>Dinophyceae</taxon>
        <taxon>Suessiales</taxon>
        <taxon>Symbiodiniaceae</taxon>
        <taxon>Cladocopium</taxon>
    </lineage>
</organism>
<comment type="caution">
    <text evidence="4">The sequence shown here is derived from an EMBL/GenBank/DDBJ whole genome shotgun (WGS) entry which is preliminary data.</text>
</comment>
<dbReference type="PANTHER" id="PTHR15744">
    <property type="entry name" value="BLOM7"/>
    <property type="match status" value="1"/>
</dbReference>
<sequence length="2114" mass="233763">MNEESDGTPQDYNSHWSKWHSGHPGSEWHLTYDDVRNLLRPILQSLLERPVTEGGNPPGVLDLGCGTSSFSLQLLEEYPQASLMLVDVSEFLIAQLKDLHAKNPRVSCVLGDCRTSEAFAVPKGSMAVVVDKGTVDAIHDAPEKVQMLESAASLLQPDGILISISFATAAQVLLLRRVAAKLQLKLALLIVQAQKEIRLLSLLGRSWDTSIVDSLGDQELTKRELDKLLYTGPLRSEQFVAFDNKQLAMSIMVEQEVKKQRLGEDSTGCVVWPSAHSMCAHLCAHPELVRGKRVVELGAGTGLVGLVCGALGASEVVLTDLLPGVELLQKNVALNSAALGETPIKVAELRWGKEAAKKVMPSGCDGCDVVIGCEVIYQHDDETAQALVEAMRFLVREDGICLMAYEFRDGLMQDAVFFDCANEVFEVSGESLVQYGFGLSSEDGDDRMLYTYHLKKTQQRLPGEKKRFWPPAKPQDFHGRHADGLVIDTSSRTISATDVVEAFGGAITCGGPLLGSDESATSLILTLQEWGFGGPDEAPRRQRSTRYDQAVRNGSSLIQPPGNLEVGGQKFVCIFKIGLEDDEEFALVKRILGKAGNNMRRISDDCNARVRLRGIGSGFLEGANATEADMPLQLNVSCTDYSDYVAAVDQVARLLRDLYKHYRRYARSKQMEPPDVKLCVEEVRRDDLKLNLFAGKDSITAEVEGKRAPLKDAPTSPALRDADKSHVVSHILRSWPNAQSKRKAQSRGDALQAIYFQGTEQNRTEVDLWQLSPATQLSRQGVKVPEETAQDSSKATLDGQTSVQTTDVGDTLLTVATSLGESAGTSAGGATEQSLPPAKPPGFHERYPNGLVIEAFPRTISATDVVEAFGGTLAFGGPLLDSDESRQSLILTLQEWGLGGPDEAPRRQRSRRYDEAAKRGLSNLIQPPGNLEGDNQKFICVFQIGLEDDEEFCLVKRILGKAGNNMRRIADDCNAKVRLHGIGSGFLEGSDGTEANMPLQLNVSCTDYVDYVAAVDQVARLLKDLYKHYRRYARSKQMEPPDVKLCVEEVRRDDLNLDQFAEKANRTDAERERDKKLREQQLLIYGSPVVVAIAFLLVQYPDWVSFASLESLDQLGSFLANLLSDTNIFVLSAAYARWALPWPWASRESTQLKTVAAVSVGLVAKWNVEAARKASYGATSDMGPCRYLLFHYWPLCVAHMNSYLFTAILTDIFAVAMLAGWQVLILTLYFTVWWHPLADMLFRALDIFLPVSEVASAFQILREVVGKEDFDCCAAELFIVVSYVQISLGYVNIWYMRQDKARSNALLDVASGKLAARQFLTQRVLVYVSSVALPYMFQRSIMETANSASFRHFFNKVEESLRVDSFLHAGENPHNRLEVVRDSNYTVDGYTESFNHLIHTCYNMIEGKLWELPNLVLLSGMLFGQPLLTLTLLPVSIGLDFARVRAVSFVTMLVEETSKRRRGLADKRKKIVQHDSRHAEIISRTGAASIVAKRWDGLASEILDVTIWQTFLVASRTYMNWIYYNNLLGVGIECALARIMEIDQITKADIGVYAMVINDAIGFLLTRYQKEATLAEMQTHQQRLTELRKGFLAHDMRPAVVNKPPEVLKQDATRLSSLEEVERFSILAACRQPMPLPAGLVAHGTVVFPSEEIVEIPQRPYHPLYIKPLAWLLNEAKEIEDIDVKETKEAEERIANLSAALRFDHANADASSSALSTEKLHSEIADWYSELSGGQRSKAELMRQVFLKERCPKVVLIDEAFAPLDPASKQLVQQRLKVMECNALAAMIFLTTTCASRMAVQSLWGFAQKDDPSLCHQHRGNVVTYENHMKTCISQNFRCSAEQQVEEMLLIERECFLWIQKSTVKPISKQTMGQAMSSEFRDPGFICCSASACDLNVLLEYWISAETLPSRVAKGPKHHWHMQHMHQEVRVMMVHLGGDNGGYTSYSFNTYSGAVDDEWRTRTLPSGAPMPTTPAGRRAAARSGGAAAAAAVSAAAREAEREERERMRQEKEKRRREAEEKAAAAAKRPSRNAPRGMGLVTRSAGDAQQLSPDGQLPIGANTATPPPVPKGIAKGTGKGKGPRKRGGRNRGQGRNKDKAAEADGDGGDGGDGGD</sequence>
<accession>A0A9P1FD57</accession>
<feature type="compositionally biased region" description="Low complexity" evidence="1">
    <location>
        <begin position="1974"/>
        <end position="1996"/>
    </location>
</feature>
<feature type="compositionally biased region" description="Low complexity" evidence="1">
    <location>
        <begin position="822"/>
        <end position="834"/>
    </location>
</feature>
<feature type="domain" description="K Homology" evidence="3">
    <location>
        <begin position="571"/>
        <end position="656"/>
    </location>
</feature>
<dbReference type="Pfam" id="PF22675">
    <property type="entry name" value="KH-I_KHDC4-BBP"/>
    <property type="match status" value="2"/>
</dbReference>
<dbReference type="GO" id="GO:0005634">
    <property type="term" value="C:nucleus"/>
    <property type="evidence" value="ECO:0007669"/>
    <property type="project" value="InterPro"/>
</dbReference>
<feature type="region of interest" description="Disordered" evidence="1">
    <location>
        <begin position="1962"/>
        <end position="2114"/>
    </location>
</feature>
<feature type="transmembrane region" description="Helical" evidence="2">
    <location>
        <begin position="1188"/>
        <end position="1205"/>
    </location>
</feature>
<name>A0A9P1FD57_9DINO</name>
<dbReference type="InterPro" id="IPR055256">
    <property type="entry name" value="KH_1_KHDC4/BBP-like"/>
</dbReference>
<dbReference type="InterPro" id="IPR004087">
    <property type="entry name" value="KH_dom"/>
</dbReference>
<dbReference type="EMBL" id="CAMXCT010000013">
    <property type="protein sequence ID" value="CAI3972469.1"/>
    <property type="molecule type" value="Genomic_DNA"/>
</dbReference>
<dbReference type="GO" id="GO:0003723">
    <property type="term" value="F:RNA binding"/>
    <property type="evidence" value="ECO:0007669"/>
    <property type="project" value="InterPro"/>
</dbReference>
<dbReference type="Gene3D" id="3.40.50.150">
    <property type="entry name" value="Vaccinia Virus protein VP39"/>
    <property type="match status" value="2"/>
</dbReference>
<dbReference type="InterPro" id="IPR029063">
    <property type="entry name" value="SAM-dependent_MTases_sf"/>
</dbReference>
<keyword evidence="6" id="KW-1185">Reference proteome</keyword>
<keyword evidence="2" id="KW-1133">Transmembrane helix</keyword>
<evidence type="ECO:0000259" key="3">
    <source>
        <dbReference type="SMART" id="SM00322"/>
    </source>
</evidence>
<proteinExistence type="predicted"/>
<dbReference type="SUPFAM" id="SSF53335">
    <property type="entry name" value="S-adenosyl-L-methionine-dependent methyltransferases"/>
    <property type="match status" value="2"/>
</dbReference>
<dbReference type="SUPFAM" id="SSF54791">
    <property type="entry name" value="Eukaryotic type KH-domain (KH-domain type I)"/>
    <property type="match status" value="2"/>
</dbReference>
<dbReference type="CDD" id="cd02440">
    <property type="entry name" value="AdoMet_MTases"/>
    <property type="match status" value="1"/>
</dbReference>
<dbReference type="Gene3D" id="3.30.1370.10">
    <property type="entry name" value="K Homology domain, type 1"/>
    <property type="match status" value="2"/>
</dbReference>
<feature type="compositionally biased region" description="Acidic residues" evidence="1">
    <location>
        <begin position="2102"/>
        <end position="2114"/>
    </location>
</feature>
<dbReference type="CDD" id="cd00267">
    <property type="entry name" value="ABC_ATPase"/>
    <property type="match status" value="1"/>
</dbReference>
<reference evidence="5" key="2">
    <citation type="submission" date="2024-04" db="EMBL/GenBank/DDBJ databases">
        <authorList>
            <person name="Chen Y."/>
            <person name="Shah S."/>
            <person name="Dougan E. K."/>
            <person name="Thang M."/>
            <person name="Chan C."/>
        </authorList>
    </citation>
    <scope>NUCLEOTIDE SEQUENCE [LARGE SCALE GENOMIC DNA]</scope>
</reference>
<feature type="compositionally biased region" description="Basic residues" evidence="1">
    <location>
        <begin position="2080"/>
        <end position="2093"/>
    </location>
</feature>
<feature type="region of interest" description="Disordered" evidence="1">
    <location>
        <begin position="777"/>
        <end position="803"/>
    </location>
</feature>
<dbReference type="SMART" id="SM00322">
    <property type="entry name" value="KH"/>
    <property type="match status" value="2"/>
</dbReference>
<keyword evidence="2" id="KW-0812">Transmembrane</keyword>
<dbReference type="Gene3D" id="3.40.50.300">
    <property type="entry name" value="P-loop containing nucleotide triphosphate hydrolases"/>
    <property type="match status" value="1"/>
</dbReference>
<dbReference type="InterPro" id="IPR019410">
    <property type="entry name" value="Methyltransf_16"/>
</dbReference>
<dbReference type="EMBL" id="CAMXCT020000013">
    <property type="protein sequence ID" value="CAL1125844.1"/>
    <property type="molecule type" value="Genomic_DNA"/>
</dbReference>
<dbReference type="PANTHER" id="PTHR15744:SF0">
    <property type="entry name" value="KH HOMOLOGY DOMAIN-CONTAINING PROTEIN 4"/>
    <property type="match status" value="1"/>
</dbReference>
<dbReference type="InterPro" id="IPR031121">
    <property type="entry name" value="RIK/BLOM7"/>
</dbReference>
<feature type="transmembrane region" description="Helical" evidence="2">
    <location>
        <begin position="1212"/>
        <end position="1234"/>
    </location>
</feature>
<evidence type="ECO:0000313" key="5">
    <source>
        <dbReference type="EMBL" id="CAL1125844.1"/>
    </source>
</evidence>
<dbReference type="SUPFAM" id="SSF52540">
    <property type="entry name" value="P-loop containing nucleoside triphosphate hydrolases"/>
    <property type="match status" value="1"/>
</dbReference>
<evidence type="ECO:0000313" key="4">
    <source>
        <dbReference type="EMBL" id="CAI3972469.1"/>
    </source>
</evidence>
<feature type="domain" description="K Homology" evidence="3">
    <location>
        <begin position="938"/>
        <end position="1027"/>
    </location>
</feature>
<protein>
    <recommendedName>
        <fullName evidence="3">K Homology domain-containing protein</fullName>
    </recommendedName>
</protein>
<evidence type="ECO:0000313" key="6">
    <source>
        <dbReference type="Proteomes" id="UP001152797"/>
    </source>
</evidence>
<dbReference type="OrthoDB" id="420849at2759"/>